<dbReference type="EMBL" id="JAPWDV010000003">
    <property type="protein sequence ID" value="KAJ6217650.1"/>
    <property type="molecule type" value="Genomic_DNA"/>
</dbReference>
<evidence type="ECO:0000256" key="2">
    <source>
        <dbReference type="SAM" id="Phobius"/>
    </source>
</evidence>
<evidence type="ECO:0000313" key="3">
    <source>
        <dbReference type="EMBL" id="KAJ6217650.1"/>
    </source>
</evidence>
<keyword evidence="4" id="KW-1185">Reference proteome</keyword>
<protein>
    <submittedName>
        <fullName evidence="3">Uncharacterized protein</fullName>
    </submittedName>
</protein>
<keyword evidence="2" id="KW-1133">Transmembrane helix</keyword>
<feature type="transmembrane region" description="Helical" evidence="2">
    <location>
        <begin position="80"/>
        <end position="98"/>
    </location>
</feature>
<accession>A0A9Q0M1W5</accession>
<dbReference type="Proteomes" id="UP001142055">
    <property type="component" value="Chromosome 3"/>
</dbReference>
<evidence type="ECO:0000256" key="1">
    <source>
        <dbReference type="SAM" id="MobiDB-lite"/>
    </source>
</evidence>
<keyword evidence="2" id="KW-0472">Membrane</keyword>
<gene>
    <name evidence="3" type="ORF">RDWZM_008807</name>
</gene>
<feature type="compositionally biased region" description="Low complexity" evidence="1">
    <location>
        <begin position="1"/>
        <end position="41"/>
    </location>
</feature>
<reference evidence="3" key="1">
    <citation type="submission" date="2022-12" db="EMBL/GenBank/DDBJ databases">
        <title>Genome assemblies of Blomia tropicalis.</title>
        <authorList>
            <person name="Cui Y."/>
        </authorList>
    </citation>
    <scope>NUCLEOTIDE SEQUENCE</scope>
    <source>
        <tissue evidence="3">Adult mites</tissue>
    </source>
</reference>
<comment type="caution">
    <text evidence="3">The sequence shown here is derived from an EMBL/GenBank/DDBJ whole genome shotgun (WGS) entry which is preliminary data.</text>
</comment>
<proteinExistence type="predicted"/>
<dbReference type="AlphaFoldDB" id="A0A9Q0M1W5"/>
<organism evidence="3 4">
    <name type="scientific">Blomia tropicalis</name>
    <name type="common">Mite</name>
    <dbReference type="NCBI Taxonomy" id="40697"/>
    <lineage>
        <taxon>Eukaryota</taxon>
        <taxon>Metazoa</taxon>
        <taxon>Ecdysozoa</taxon>
        <taxon>Arthropoda</taxon>
        <taxon>Chelicerata</taxon>
        <taxon>Arachnida</taxon>
        <taxon>Acari</taxon>
        <taxon>Acariformes</taxon>
        <taxon>Sarcoptiformes</taxon>
        <taxon>Astigmata</taxon>
        <taxon>Glycyphagoidea</taxon>
        <taxon>Echimyopodidae</taxon>
        <taxon>Blomia</taxon>
    </lineage>
</organism>
<sequence length="100" mass="10079">MSSSAPHSSSKSASTPRSTSHSQAPRSSGALPAPTLPAASSVGHGAEHAISQTASTVTHAGQQVLAKLEELLEYAKSDSGFTLSVSLAILAIVGSNLIKR</sequence>
<evidence type="ECO:0000313" key="4">
    <source>
        <dbReference type="Proteomes" id="UP001142055"/>
    </source>
</evidence>
<keyword evidence="2" id="KW-0812">Transmembrane</keyword>
<name>A0A9Q0M1W5_BLOTA</name>
<feature type="region of interest" description="Disordered" evidence="1">
    <location>
        <begin position="1"/>
        <end position="56"/>
    </location>
</feature>